<dbReference type="InterPro" id="IPR050817">
    <property type="entry name" value="DjlA_DnaK_co-chaperone"/>
</dbReference>
<comment type="caution">
    <text evidence="2">The sequence shown here is derived from an EMBL/GenBank/DDBJ whole genome shotgun (WGS) entry which is preliminary data.</text>
</comment>
<reference evidence="2" key="1">
    <citation type="journal article" date="2014" name="Front. Microbiol.">
        <title>High frequency of phylogenetically diverse reductive dehalogenase-homologous genes in deep subseafloor sedimentary metagenomes.</title>
        <authorList>
            <person name="Kawai M."/>
            <person name="Futagami T."/>
            <person name="Toyoda A."/>
            <person name="Takaki Y."/>
            <person name="Nishi S."/>
            <person name="Hori S."/>
            <person name="Arai W."/>
            <person name="Tsubouchi T."/>
            <person name="Morono Y."/>
            <person name="Uchiyama I."/>
            <person name="Ito T."/>
            <person name="Fujiyama A."/>
            <person name="Inagaki F."/>
            <person name="Takami H."/>
        </authorList>
    </citation>
    <scope>NUCLEOTIDE SEQUENCE</scope>
    <source>
        <strain evidence="2">Expedition CK06-06</strain>
    </source>
</reference>
<dbReference type="InterPro" id="IPR036869">
    <property type="entry name" value="J_dom_sf"/>
</dbReference>
<organism evidence="2">
    <name type="scientific">marine sediment metagenome</name>
    <dbReference type="NCBI Taxonomy" id="412755"/>
    <lineage>
        <taxon>unclassified sequences</taxon>
        <taxon>metagenomes</taxon>
        <taxon>ecological metagenomes</taxon>
    </lineage>
</organism>
<dbReference type="PANTHER" id="PTHR24074">
    <property type="entry name" value="CO-CHAPERONE PROTEIN DJLA"/>
    <property type="match status" value="1"/>
</dbReference>
<dbReference type="Gene3D" id="1.10.287.110">
    <property type="entry name" value="DnaJ domain"/>
    <property type="match status" value="1"/>
</dbReference>
<dbReference type="AlphaFoldDB" id="X0XQU6"/>
<dbReference type="SUPFAM" id="SSF46565">
    <property type="entry name" value="Chaperone J-domain"/>
    <property type="match status" value="1"/>
</dbReference>
<accession>X0XQU6</accession>
<proteinExistence type="predicted"/>
<dbReference type="EMBL" id="BARS01034943">
    <property type="protein sequence ID" value="GAG27256.1"/>
    <property type="molecule type" value="Genomic_DNA"/>
</dbReference>
<protein>
    <recommendedName>
        <fullName evidence="1">J domain-containing protein</fullName>
    </recommendedName>
</protein>
<name>X0XQU6_9ZZZZ</name>
<dbReference type="PROSITE" id="PS50076">
    <property type="entry name" value="DNAJ_2"/>
    <property type="match status" value="1"/>
</dbReference>
<dbReference type="InterPro" id="IPR001623">
    <property type="entry name" value="DnaJ_domain"/>
</dbReference>
<dbReference type="CDD" id="cd06257">
    <property type="entry name" value="DnaJ"/>
    <property type="match status" value="1"/>
</dbReference>
<feature type="non-terminal residue" evidence="2">
    <location>
        <position position="1"/>
    </location>
</feature>
<dbReference type="PRINTS" id="PR00625">
    <property type="entry name" value="JDOMAIN"/>
</dbReference>
<evidence type="ECO:0000259" key="1">
    <source>
        <dbReference type="PROSITE" id="PS50076"/>
    </source>
</evidence>
<dbReference type="Pfam" id="PF00226">
    <property type="entry name" value="DnaJ"/>
    <property type="match status" value="1"/>
</dbReference>
<dbReference type="SMART" id="SM00271">
    <property type="entry name" value="DnaJ"/>
    <property type="match status" value="1"/>
</dbReference>
<gene>
    <name evidence="2" type="ORF">S01H1_53914</name>
</gene>
<feature type="domain" description="J" evidence="1">
    <location>
        <begin position="5"/>
        <end position="88"/>
    </location>
</feature>
<sequence length="100" mass="12248">KQIDEARKLLQLDEYATLEEIKKAYRKLAHKYHPDKCRDEEKECEESFKKISHANDILMSYCAGYNYSFKEKDVKRNTMNREFYKHLKRFYDGWWGNLDL</sequence>
<evidence type="ECO:0000313" key="2">
    <source>
        <dbReference type="EMBL" id="GAG27256.1"/>
    </source>
</evidence>